<organism evidence="2 3">
    <name type="scientific">Daldinia eschscholtzii</name>
    <dbReference type="NCBI Taxonomy" id="292717"/>
    <lineage>
        <taxon>Eukaryota</taxon>
        <taxon>Fungi</taxon>
        <taxon>Dikarya</taxon>
        <taxon>Ascomycota</taxon>
        <taxon>Pezizomycotina</taxon>
        <taxon>Sordariomycetes</taxon>
        <taxon>Xylariomycetidae</taxon>
        <taxon>Xylariales</taxon>
        <taxon>Hypoxylaceae</taxon>
        <taxon>Daldinia</taxon>
    </lineage>
</organism>
<dbReference type="Proteomes" id="UP001369815">
    <property type="component" value="Unassembled WGS sequence"/>
</dbReference>
<feature type="compositionally biased region" description="Basic residues" evidence="1">
    <location>
        <begin position="133"/>
        <end position="142"/>
    </location>
</feature>
<dbReference type="EMBL" id="JBANMG010000002">
    <property type="protein sequence ID" value="KAK6957217.1"/>
    <property type="molecule type" value="Genomic_DNA"/>
</dbReference>
<protein>
    <submittedName>
        <fullName evidence="2">Uncharacterized protein</fullName>
    </submittedName>
</protein>
<comment type="caution">
    <text evidence="2">The sequence shown here is derived from an EMBL/GenBank/DDBJ whole genome shotgun (WGS) entry which is preliminary data.</text>
</comment>
<feature type="compositionally biased region" description="Acidic residues" evidence="1">
    <location>
        <begin position="52"/>
        <end position="64"/>
    </location>
</feature>
<proteinExistence type="predicted"/>
<dbReference type="AlphaFoldDB" id="A0AAX6MXT8"/>
<feature type="compositionally biased region" description="Polar residues" evidence="1">
    <location>
        <begin position="1"/>
        <end position="17"/>
    </location>
</feature>
<keyword evidence="3" id="KW-1185">Reference proteome</keyword>
<evidence type="ECO:0000313" key="2">
    <source>
        <dbReference type="EMBL" id="KAK6957217.1"/>
    </source>
</evidence>
<accession>A0AAX6MXT8</accession>
<name>A0AAX6MXT8_9PEZI</name>
<evidence type="ECO:0000313" key="3">
    <source>
        <dbReference type="Proteomes" id="UP001369815"/>
    </source>
</evidence>
<feature type="compositionally biased region" description="Basic and acidic residues" evidence="1">
    <location>
        <begin position="88"/>
        <end position="118"/>
    </location>
</feature>
<evidence type="ECO:0000256" key="1">
    <source>
        <dbReference type="SAM" id="MobiDB-lite"/>
    </source>
</evidence>
<sequence>MAYNPGSNSTVVQQDLSDSIEGRATPPSKYRGNDGVTGPIEFPTSAELIFPDLEDTSSDDDEGENSAKIGFSKLRKNPSSVLNPLMDPKVELTSKDYKKQEKRLEKDERKREKHERKQEKRARKHPERAPKEPRKRLLRKSMKVTWDND</sequence>
<reference evidence="2 3" key="1">
    <citation type="journal article" date="2024" name="Front Chem Biol">
        <title>Unveiling the potential of Daldinia eschscholtzii MFLUCC 19-0629 through bioactivity and bioinformatics studies for enhanced sustainable agriculture production.</title>
        <authorList>
            <person name="Brooks S."/>
            <person name="Weaver J.A."/>
            <person name="Klomchit A."/>
            <person name="Alharthi S.A."/>
            <person name="Onlamun T."/>
            <person name="Nurani R."/>
            <person name="Vong T.K."/>
            <person name="Alberti F."/>
            <person name="Greco C."/>
        </authorList>
    </citation>
    <scope>NUCLEOTIDE SEQUENCE [LARGE SCALE GENOMIC DNA]</scope>
    <source>
        <strain evidence="2">MFLUCC 19-0629</strain>
    </source>
</reference>
<feature type="region of interest" description="Disordered" evidence="1">
    <location>
        <begin position="1"/>
        <end position="149"/>
    </location>
</feature>
<gene>
    <name evidence="2" type="ORF">Daesc_002503</name>
</gene>